<accession>A0A0J8AX46</accession>
<dbReference type="AlphaFoldDB" id="A0A0J8AX46"/>
<dbReference type="EMBL" id="JACT01000001">
    <property type="protein sequence ID" value="KMS58755.1"/>
    <property type="molecule type" value="Genomic_DNA"/>
</dbReference>
<sequence length="46" mass="5239">MIVYRKGPVLPEEIIYVIDTLLVVVFESAVPVKCREITIPNDAFFT</sequence>
<protein>
    <submittedName>
        <fullName evidence="1">Uncharacterized protein</fullName>
    </submittedName>
</protein>
<reference evidence="1 2" key="1">
    <citation type="journal article" date="2015" name="G3 (Bethesda)">
        <title>Insights into Ongoing Evolution of the Hexachlorocyclohexane Catabolic Pathway from Comparative Genomics of Ten Sphingomonadaceae Strains.</title>
        <authorList>
            <person name="Pearce S.L."/>
            <person name="Oakeshott J.G."/>
            <person name="Pandey G."/>
        </authorList>
    </citation>
    <scope>NUCLEOTIDE SEQUENCE [LARGE SCALE GENOMIC DNA]</scope>
    <source>
        <strain evidence="1 2">LL01</strain>
    </source>
</reference>
<gene>
    <name evidence="1" type="ORF">V473_06325</name>
</gene>
<comment type="caution">
    <text evidence="1">The sequence shown here is derived from an EMBL/GenBank/DDBJ whole genome shotgun (WGS) entry which is preliminary data.</text>
</comment>
<dbReference type="STRING" id="1420583.V473_06325"/>
<evidence type="ECO:0000313" key="2">
    <source>
        <dbReference type="Proteomes" id="UP000052232"/>
    </source>
</evidence>
<dbReference type="Proteomes" id="UP000052232">
    <property type="component" value="Unassembled WGS sequence"/>
</dbReference>
<proteinExistence type="predicted"/>
<keyword evidence="2" id="KW-1185">Reference proteome</keyword>
<name>A0A0J8AX46_9SPHN</name>
<organism evidence="1 2">
    <name type="scientific">Sphingobium cupriresistens LL01</name>
    <dbReference type="NCBI Taxonomy" id="1420583"/>
    <lineage>
        <taxon>Bacteria</taxon>
        <taxon>Pseudomonadati</taxon>
        <taxon>Pseudomonadota</taxon>
        <taxon>Alphaproteobacteria</taxon>
        <taxon>Sphingomonadales</taxon>
        <taxon>Sphingomonadaceae</taxon>
        <taxon>Sphingobium</taxon>
    </lineage>
</organism>
<evidence type="ECO:0000313" key="1">
    <source>
        <dbReference type="EMBL" id="KMS58755.1"/>
    </source>
</evidence>